<protein>
    <submittedName>
        <fullName evidence="7">Haloacid dehalogenase</fullName>
    </submittedName>
</protein>
<dbReference type="PRINTS" id="PR00413">
    <property type="entry name" value="HADHALOGNASE"/>
</dbReference>
<dbReference type="Proteomes" id="UP000657075">
    <property type="component" value="Unassembled WGS sequence"/>
</dbReference>
<dbReference type="InterPro" id="IPR036412">
    <property type="entry name" value="HAD-like_sf"/>
</dbReference>
<evidence type="ECO:0000256" key="4">
    <source>
        <dbReference type="ARBA" id="ARBA00022801"/>
    </source>
</evidence>
<organism evidence="7 8">
    <name type="scientific">Vulcanisaeta souniana JCM 11219</name>
    <dbReference type="NCBI Taxonomy" id="1293586"/>
    <lineage>
        <taxon>Archaea</taxon>
        <taxon>Thermoproteota</taxon>
        <taxon>Thermoprotei</taxon>
        <taxon>Thermoproteales</taxon>
        <taxon>Thermoproteaceae</taxon>
        <taxon>Vulcanisaeta</taxon>
    </lineage>
</organism>
<dbReference type="EMBL" id="AP026830">
    <property type="protein sequence ID" value="BDR91297.1"/>
    <property type="molecule type" value="Genomic_DNA"/>
</dbReference>
<sequence length="237" mass="26153">MRGVGIVLFDYDDTLVDVGEAREFARRVVAGRISSLTGVGESVVLDVVRGVESRMESLGLFDRRVWFWRVVAELGVELGVDLINELVRVYWDSWSSRSRLFPETLPVLRQLRACGYRLGMVTNTDGEPGLKRDRLRRDGVYDFFDLIIVAGDDTEHVKPHPEPFLKALRVLGVEGREAVYVGDRVSTDVPGAKAVGMYAVIVDRSGSLGIDDLGGGSRPDFIISSLLDLPQILGCNG</sequence>
<keyword evidence="3" id="KW-0479">Metal-binding</keyword>
<dbReference type="AlphaFoldDB" id="A0A830EM87"/>
<dbReference type="GO" id="GO:0044281">
    <property type="term" value="P:small molecule metabolic process"/>
    <property type="evidence" value="ECO:0007669"/>
    <property type="project" value="UniProtKB-ARBA"/>
</dbReference>
<keyword evidence="5" id="KW-0460">Magnesium</keyword>
<comment type="similarity">
    <text evidence="2">Belongs to the HAD-like hydrolase superfamily.</text>
</comment>
<proteinExistence type="inferred from homology"/>
<dbReference type="GO" id="GO:0016791">
    <property type="term" value="F:phosphatase activity"/>
    <property type="evidence" value="ECO:0007669"/>
    <property type="project" value="TreeGrafter"/>
</dbReference>
<dbReference type="SUPFAM" id="SSF56784">
    <property type="entry name" value="HAD-like"/>
    <property type="match status" value="1"/>
</dbReference>
<gene>
    <name evidence="7" type="ORF">GCM10007112_22170</name>
    <name evidence="6" type="ORF">Vsou_03900</name>
</gene>
<dbReference type="PANTHER" id="PTHR46470">
    <property type="entry name" value="N-ACYLNEURAMINATE-9-PHOSPHATASE"/>
    <property type="match status" value="1"/>
</dbReference>
<dbReference type="Pfam" id="PF00702">
    <property type="entry name" value="Hydrolase"/>
    <property type="match status" value="1"/>
</dbReference>
<reference evidence="7" key="1">
    <citation type="journal article" date="2014" name="Int. J. Syst. Evol. Microbiol.">
        <title>Complete genome sequence of Corynebacterium casei LMG S-19264T (=DSM 44701T), isolated from a smear-ripened cheese.</title>
        <authorList>
            <consortium name="US DOE Joint Genome Institute (JGI-PGF)"/>
            <person name="Walter F."/>
            <person name="Albersmeier A."/>
            <person name="Kalinowski J."/>
            <person name="Ruckert C."/>
        </authorList>
    </citation>
    <scope>NUCLEOTIDE SEQUENCE</scope>
    <source>
        <strain evidence="7">JCM 11219</strain>
    </source>
</reference>
<evidence type="ECO:0000313" key="6">
    <source>
        <dbReference type="EMBL" id="BDR91297.1"/>
    </source>
</evidence>
<dbReference type="OrthoDB" id="31229at2157"/>
<reference evidence="9" key="3">
    <citation type="submission" date="2022-09" db="EMBL/GenBank/DDBJ databases">
        <title>Complete genome sequence of Vulcanisaeta souniana.</title>
        <authorList>
            <person name="Kato S."/>
            <person name="Itoh T."/>
            <person name="Ohkuma M."/>
        </authorList>
    </citation>
    <scope>NUCLEOTIDE SEQUENCE [LARGE SCALE GENOMIC DNA]</scope>
    <source>
        <strain evidence="9">JCM 11219</strain>
    </source>
</reference>
<accession>A0A830EM87</accession>
<keyword evidence="4" id="KW-0378">Hydrolase</keyword>
<evidence type="ECO:0000256" key="5">
    <source>
        <dbReference type="ARBA" id="ARBA00022842"/>
    </source>
</evidence>
<dbReference type="InterPro" id="IPR006439">
    <property type="entry name" value="HAD-SF_hydro_IA"/>
</dbReference>
<comment type="cofactor">
    <cofactor evidence="1">
        <name>Mg(2+)</name>
        <dbReference type="ChEBI" id="CHEBI:18420"/>
    </cofactor>
</comment>
<dbReference type="NCBIfam" id="TIGR01549">
    <property type="entry name" value="HAD-SF-IA-v1"/>
    <property type="match status" value="1"/>
</dbReference>
<dbReference type="Gene3D" id="1.20.120.1600">
    <property type="match status" value="1"/>
</dbReference>
<dbReference type="GO" id="GO:0046872">
    <property type="term" value="F:metal ion binding"/>
    <property type="evidence" value="ECO:0007669"/>
    <property type="project" value="UniProtKB-KW"/>
</dbReference>
<evidence type="ECO:0000313" key="8">
    <source>
        <dbReference type="Proteomes" id="UP000657075"/>
    </source>
</evidence>
<dbReference type="InterPro" id="IPR051400">
    <property type="entry name" value="HAD-like_hydrolase"/>
</dbReference>
<name>A0A830EM87_9CREN</name>
<evidence type="ECO:0000313" key="9">
    <source>
        <dbReference type="Proteomes" id="UP001060771"/>
    </source>
</evidence>
<dbReference type="EMBL" id="BMNM01000012">
    <property type="protein sequence ID" value="GGI84766.1"/>
    <property type="molecule type" value="Genomic_DNA"/>
</dbReference>
<dbReference type="SFLD" id="SFLDG01129">
    <property type="entry name" value="C1.5:_HAD__Beta-PGM__Phosphata"/>
    <property type="match status" value="1"/>
</dbReference>
<dbReference type="Gene3D" id="3.40.50.1000">
    <property type="entry name" value="HAD superfamily/HAD-like"/>
    <property type="match status" value="1"/>
</dbReference>
<dbReference type="InterPro" id="IPR023214">
    <property type="entry name" value="HAD_sf"/>
</dbReference>
<dbReference type="PANTHER" id="PTHR46470:SF2">
    <property type="entry name" value="GLYCERALDEHYDE 3-PHOSPHATE PHOSPHATASE"/>
    <property type="match status" value="1"/>
</dbReference>
<dbReference type="Proteomes" id="UP001060771">
    <property type="component" value="Chromosome"/>
</dbReference>
<dbReference type="SFLD" id="SFLDS00003">
    <property type="entry name" value="Haloacid_Dehalogenase"/>
    <property type="match status" value="1"/>
</dbReference>
<evidence type="ECO:0000256" key="3">
    <source>
        <dbReference type="ARBA" id="ARBA00022723"/>
    </source>
</evidence>
<reference evidence="6" key="4">
    <citation type="journal article" date="2023" name="Microbiol. Resour. Announc.">
        <title>Complete Genome Sequence of Vulcanisaeta souniana Strain IC-059, a Hyperthermophilic Archaeon Isolated from Hot Spring Water in Japan.</title>
        <authorList>
            <person name="Kato S."/>
            <person name="Itoh T."/>
            <person name="Wu L."/>
            <person name="Ma J."/>
            <person name="Ohkuma M."/>
        </authorList>
    </citation>
    <scope>NUCLEOTIDE SEQUENCE</scope>
    <source>
        <strain evidence="6">JCM 11219</strain>
    </source>
</reference>
<evidence type="ECO:0000313" key="7">
    <source>
        <dbReference type="EMBL" id="GGI84766.1"/>
    </source>
</evidence>
<keyword evidence="9" id="KW-1185">Reference proteome</keyword>
<reference evidence="7" key="2">
    <citation type="submission" date="2020-09" db="EMBL/GenBank/DDBJ databases">
        <authorList>
            <person name="Sun Q."/>
            <person name="Ohkuma M."/>
        </authorList>
    </citation>
    <scope>NUCLEOTIDE SEQUENCE</scope>
    <source>
        <strain evidence="7">JCM 11219</strain>
    </source>
</reference>
<evidence type="ECO:0000256" key="1">
    <source>
        <dbReference type="ARBA" id="ARBA00001946"/>
    </source>
</evidence>
<evidence type="ECO:0000256" key="2">
    <source>
        <dbReference type="ARBA" id="ARBA00007958"/>
    </source>
</evidence>